<keyword evidence="5" id="KW-1185">Reference proteome</keyword>
<keyword evidence="1" id="KW-0378">Hydrolase</keyword>
<feature type="region of interest" description="Disordered" evidence="2">
    <location>
        <begin position="61"/>
        <end position="81"/>
    </location>
</feature>
<feature type="domain" description="GAF" evidence="3">
    <location>
        <begin position="338"/>
        <end position="490"/>
    </location>
</feature>
<dbReference type="RefSeq" id="WP_192751027.1">
    <property type="nucleotide sequence ID" value="NZ_BAABJL010000151.1"/>
</dbReference>
<dbReference type="InterPro" id="IPR052016">
    <property type="entry name" value="Bact_Sigma-Reg"/>
</dbReference>
<evidence type="ECO:0000256" key="1">
    <source>
        <dbReference type="ARBA" id="ARBA00022801"/>
    </source>
</evidence>
<comment type="caution">
    <text evidence="4">The sequence shown here is derived from an EMBL/GenBank/DDBJ whole genome shotgun (WGS) entry which is preliminary data.</text>
</comment>
<evidence type="ECO:0000259" key="3">
    <source>
        <dbReference type="SMART" id="SM00065"/>
    </source>
</evidence>
<protein>
    <submittedName>
        <fullName evidence="4">GAF domain-containing protein</fullName>
    </submittedName>
</protein>
<organism evidence="4 5">
    <name type="scientific">Actinopolymorpha pittospori</name>
    <dbReference type="NCBI Taxonomy" id="648752"/>
    <lineage>
        <taxon>Bacteria</taxon>
        <taxon>Bacillati</taxon>
        <taxon>Actinomycetota</taxon>
        <taxon>Actinomycetes</taxon>
        <taxon>Propionibacteriales</taxon>
        <taxon>Actinopolymorphaceae</taxon>
        <taxon>Actinopolymorpha</taxon>
    </lineage>
</organism>
<dbReference type="SUPFAM" id="SSF55781">
    <property type="entry name" value="GAF domain-like"/>
    <property type="match status" value="3"/>
</dbReference>
<dbReference type="Proteomes" id="UP000638648">
    <property type="component" value="Unassembled WGS sequence"/>
</dbReference>
<dbReference type="SMART" id="SM00065">
    <property type="entry name" value="GAF"/>
    <property type="match status" value="3"/>
</dbReference>
<name>A0A927N141_9ACTN</name>
<dbReference type="Gene3D" id="3.30.450.40">
    <property type="match status" value="3"/>
</dbReference>
<dbReference type="Pfam" id="PF13185">
    <property type="entry name" value="GAF_2"/>
    <property type="match status" value="1"/>
</dbReference>
<dbReference type="EMBL" id="JADBEM010000001">
    <property type="protein sequence ID" value="MBE1607017.1"/>
    <property type="molecule type" value="Genomic_DNA"/>
</dbReference>
<feature type="domain" description="GAF" evidence="3">
    <location>
        <begin position="165"/>
        <end position="317"/>
    </location>
</feature>
<accession>A0A927N141</accession>
<dbReference type="InterPro" id="IPR003018">
    <property type="entry name" value="GAF"/>
</dbReference>
<evidence type="ECO:0000313" key="5">
    <source>
        <dbReference type="Proteomes" id="UP000638648"/>
    </source>
</evidence>
<dbReference type="Pfam" id="PF07730">
    <property type="entry name" value="HisKA_3"/>
    <property type="match status" value="1"/>
</dbReference>
<proteinExistence type="predicted"/>
<dbReference type="InterPro" id="IPR011712">
    <property type="entry name" value="Sig_transdc_His_kin_sub3_dim/P"/>
</dbReference>
<feature type="domain" description="GAF" evidence="3">
    <location>
        <begin position="6"/>
        <end position="144"/>
    </location>
</feature>
<dbReference type="GO" id="GO:0016020">
    <property type="term" value="C:membrane"/>
    <property type="evidence" value="ECO:0007669"/>
    <property type="project" value="InterPro"/>
</dbReference>
<reference evidence="4" key="1">
    <citation type="submission" date="2020-10" db="EMBL/GenBank/DDBJ databases">
        <title>Sequencing the genomes of 1000 actinobacteria strains.</title>
        <authorList>
            <person name="Klenk H.-P."/>
        </authorList>
    </citation>
    <scope>NUCLEOTIDE SEQUENCE</scope>
    <source>
        <strain evidence="4">DSM 45354</strain>
    </source>
</reference>
<sequence>MEEHVDLRPTLQQIVASACQLTGARYGILLVSESDWNMPEFVTFGLTTEDAQALLSSAELTEQTSELRRPRRLGPWPSTTRTTSPAITSLLAVPIHLQSSPYGQLCLLNKEGDLFSEADEQLAATLAKAACSAVDNLRLLRQKYRRQQWLEETSEMIRGLLGEIDLATATHRAARRIREISGADYSVILLADPNDPGDLVFQAVSGLDERPRPGERIPRHGIARRVIDSGQAIVTEDLMTDPRYQPTPERREPLSGLGLTMFMPLNARDEVMGVLVVSWLRGSPQARLAVQEVDLVQAFANQTALTLQRVRAQEDQRRRERWLEAASQMAQLLLGEVDRDEAMRLVIRQLQEISGADIAGVVLADQTDPDSMYVIVFEGVDRDGIPPDVRVPRWGLISRVLASGRRIVSDDYTRLPGYQPPPGWTAVDRLGLGMVIPLITDREPLGALCVGWNRGSPHAAAARAETEQIQTFADLAALALQRVRTQGDREHLMLLEERDRIAHEMRDLVIQRLFGVGLRLRTAGDMSTEPAVQQRIHGAIKELDTTNRQIRSTIFGISEQAPEGAAGSGP</sequence>
<dbReference type="Pfam" id="PF01590">
    <property type="entry name" value="GAF"/>
    <property type="match status" value="2"/>
</dbReference>
<dbReference type="InterPro" id="IPR029016">
    <property type="entry name" value="GAF-like_dom_sf"/>
</dbReference>
<dbReference type="GO" id="GO:0046983">
    <property type="term" value="F:protein dimerization activity"/>
    <property type="evidence" value="ECO:0007669"/>
    <property type="project" value="InterPro"/>
</dbReference>
<dbReference type="PANTHER" id="PTHR43156:SF2">
    <property type="entry name" value="STAGE II SPORULATION PROTEIN E"/>
    <property type="match status" value="1"/>
</dbReference>
<evidence type="ECO:0000313" key="4">
    <source>
        <dbReference type="EMBL" id="MBE1607017.1"/>
    </source>
</evidence>
<dbReference type="PANTHER" id="PTHR43156">
    <property type="entry name" value="STAGE II SPORULATION PROTEIN E-RELATED"/>
    <property type="match status" value="1"/>
</dbReference>
<evidence type="ECO:0000256" key="2">
    <source>
        <dbReference type="SAM" id="MobiDB-lite"/>
    </source>
</evidence>
<dbReference type="GO" id="GO:0016791">
    <property type="term" value="F:phosphatase activity"/>
    <property type="evidence" value="ECO:0007669"/>
    <property type="project" value="TreeGrafter"/>
</dbReference>
<dbReference type="AlphaFoldDB" id="A0A927N141"/>
<gene>
    <name evidence="4" type="ORF">HEB94_003865</name>
</gene>
<dbReference type="Gene3D" id="1.20.5.1930">
    <property type="match status" value="1"/>
</dbReference>
<dbReference type="GO" id="GO:0000155">
    <property type="term" value="F:phosphorelay sensor kinase activity"/>
    <property type="evidence" value="ECO:0007669"/>
    <property type="project" value="InterPro"/>
</dbReference>